<organism evidence="2 3">
    <name type="scientific">Thiovibrio frasassiensis</name>
    <dbReference type="NCBI Taxonomy" id="2984131"/>
    <lineage>
        <taxon>Bacteria</taxon>
        <taxon>Pseudomonadati</taxon>
        <taxon>Thermodesulfobacteriota</taxon>
        <taxon>Desulfobulbia</taxon>
        <taxon>Desulfobulbales</taxon>
        <taxon>Thiovibrionaceae</taxon>
        <taxon>Thiovibrio</taxon>
    </lineage>
</organism>
<keyword evidence="3" id="KW-1185">Reference proteome</keyword>
<feature type="transmembrane region" description="Helical" evidence="1">
    <location>
        <begin position="29"/>
        <end position="51"/>
    </location>
</feature>
<protein>
    <submittedName>
        <fullName evidence="2">Uncharacterized protein</fullName>
    </submittedName>
</protein>
<comment type="caution">
    <text evidence="2">The sequence shown here is derived from an EMBL/GenBank/DDBJ whole genome shotgun (WGS) entry which is preliminary data.</text>
</comment>
<reference evidence="2" key="1">
    <citation type="journal article" date="2022" name="bioRxiv">
        <title>Thiovibrio frasassiensisgen. nov., sp. nov., an autotrophic, elemental sulfur disproportionating bacterium isolated from sulfidic karst sediment, and proposal of Thiovibrionaceae fam. nov.</title>
        <authorList>
            <person name="Aronson H."/>
            <person name="Thomas C."/>
            <person name="Bhattacharyya M."/>
            <person name="Eckstein S."/>
            <person name="Jensen S."/>
            <person name="Barco R."/>
            <person name="Macalady J."/>
            <person name="Amend J."/>
        </authorList>
    </citation>
    <scope>NUCLEOTIDE SEQUENCE</scope>
    <source>
        <strain evidence="2">RS19-109</strain>
    </source>
</reference>
<evidence type="ECO:0000256" key="1">
    <source>
        <dbReference type="SAM" id="Phobius"/>
    </source>
</evidence>
<reference evidence="2" key="2">
    <citation type="submission" date="2022-10" db="EMBL/GenBank/DDBJ databases">
        <authorList>
            <person name="Aronson H.S."/>
        </authorList>
    </citation>
    <scope>NUCLEOTIDE SEQUENCE</scope>
    <source>
        <strain evidence="2">RS19-109</strain>
    </source>
</reference>
<proteinExistence type="predicted"/>
<dbReference type="EMBL" id="JAPHEH010000001">
    <property type="protein sequence ID" value="MDG4475384.1"/>
    <property type="molecule type" value="Genomic_DNA"/>
</dbReference>
<sequence>MKKLFWLLLLFLVLAGVAAYSESIGRSAVTFISTFSLAITCGLIGVVVLKVGGGVSKSFKSQLPTEVEADIIELKRRLP</sequence>
<keyword evidence="1" id="KW-0472">Membrane</keyword>
<dbReference type="RefSeq" id="WP_307632357.1">
    <property type="nucleotide sequence ID" value="NZ_JAPHEH010000001.1"/>
</dbReference>
<keyword evidence="1" id="KW-0812">Transmembrane</keyword>
<gene>
    <name evidence="2" type="ORF">OLX77_04315</name>
</gene>
<evidence type="ECO:0000313" key="2">
    <source>
        <dbReference type="EMBL" id="MDG4475384.1"/>
    </source>
</evidence>
<evidence type="ECO:0000313" key="3">
    <source>
        <dbReference type="Proteomes" id="UP001154240"/>
    </source>
</evidence>
<keyword evidence="1" id="KW-1133">Transmembrane helix</keyword>
<name>A0A9X4MIA9_9BACT</name>
<dbReference type="AlphaFoldDB" id="A0A9X4MIA9"/>
<dbReference type="Proteomes" id="UP001154240">
    <property type="component" value="Unassembled WGS sequence"/>
</dbReference>
<accession>A0A9X4MIA9</accession>